<dbReference type="KEGG" id="rsin:B6N60_00284"/>
<dbReference type="Proteomes" id="UP000683511">
    <property type="component" value="Chromosome"/>
</dbReference>
<evidence type="ECO:0000313" key="2">
    <source>
        <dbReference type="EMBL" id="QXE21607.1"/>
    </source>
</evidence>
<dbReference type="RefSeq" id="WP_190605988.1">
    <property type="nucleotide sequence ID" value="NZ_CP021056.1"/>
</dbReference>
<sequence length="455" mass="51273">MPNNDGLQPAYDTAQLKNIATYICHTIVEIQKHHPDLLLEKYRTIQWHLPGNQSALINKFVSLLSQTKSWDELIQKIQLSLNAIFLEKSTNSQIITDLISKINLLNPHIHQLNIPHEATINSSSKSNSLGIAVILLDAENLNLNLSTEKFLATICTCPIQVKIAFANWSIRGKLDVELHERGYDLIHVPAGKDNADGKMIAFGSSIHERYPKAKEVFVCSSDKVMTNLCNHLQQHGLIVYQVSQQGDHINLFNSSTGKTTTYSLKHIPDLASLVPILKSLVELERQSTGSQWIKVSKVFQLLNAKHKINMSQVIAAHLPGKKPKDIFANYPEDFVLHKTDDSSEFYVTVFDHQPLHKNDNEPAKISSEKVYDLKIDSAIALENSIKQIIENCNQLDIDGYIDVGIVATKFKSQYNKAITVQIKQLQINGNFPKFLQSCHSFKLKQTEIGWKVGLR</sequence>
<evidence type="ECO:0000259" key="1">
    <source>
        <dbReference type="Pfam" id="PF01936"/>
    </source>
</evidence>
<reference evidence="2" key="1">
    <citation type="submission" date="2017-04" db="EMBL/GenBank/DDBJ databases">
        <title>Genome deletions in a multicellular cyanobacterial endosymbiont for morphological adaptation in marine diatoms.</title>
        <authorList>
            <person name="Wang Y."/>
            <person name="Gao H."/>
            <person name="Li R."/>
            <person name="Xu X."/>
        </authorList>
    </citation>
    <scope>NUCLEOTIDE SEQUENCE</scope>
    <source>
        <strain evidence="2">FACHB 800</strain>
    </source>
</reference>
<feature type="domain" description="NYN" evidence="1">
    <location>
        <begin position="133"/>
        <end position="243"/>
    </location>
</feature>
<dbReference type="GO" id="GO:0004540">
    <property type="term" value="F:RNA nuclease activity"/>
    <property type="evidence" value="ECO:0007669"/>
    <property type="project" value="InterPro"/>
</dbReference>
<dbReference type="Pfam" id="PF01936">
    <property type="entry name" value="NYN"/>
    <property type="match status" value="1"/>
</dbReference>
<dbReference type="AlphaFoldDB" id="A0A975T3T3"/>
<proteinExistence type="predicted"/>
<gene>
    <name evidence="2" type="ORF">B6N60_00284</name>
</gene>
<evidence type="ECO:0000313" key="3">
    <source>
        <dbReference type="Proteomes" id="UP000683511"/>
    </source>
</evidence>
<accession>A0A975T3T3</accession>
<dbReference type="InterPro" id="IPR021139">
    <property type="entry name" value="NYN"/>
</dbReference>
<dbReference type="EMBL" id="CP021056">
    <property type="protein sequence ID" value="QXE21607.1"/>
    <property type="molecule type" value="Genomic_DNA"/>
</dbReference>
<organism evidence="2 3">
    <name type="scientific">Richelia sinica FACHB-800</name>
    <dbReference type="NCBI Taxonomy" id="1357546"/>
    <lineage>
        <taxon>Bacteria</taxon>
        <taxon>Bacillati</taxon>
        <taxon>Cyanobacteriota</taxon>
        <taxon>Cyanophyceae</taxon>
        <taxon>Nostocales</taxon>
        <taxon>Nostocaceae</taxon>
        <taxon>Richelia</taxon>
    </lineage>
</organism>
<name>A0A975T3T3_9NOST</name>
<protein>
    <recommendedName>
        <fullName evidence="1">NYN domain-containing protein</fullName>
    </recommendedName>
</protein>
<keyword evidence="3" id="KW-1185">Reference proteome</keyword>